<comment type="caution">
    <text evidence="4">The sequence shown here is derived from an EMBL/GenBank/DDBJ whole genome shotgun (WGS) entry which is preliminary data.</text>
</comment>
<dbReference type="AlphaFoldDB" id="A0A840F5T8"/>
<dbReference type="InterPro" id="IPR002543">
    <property type="entry name" value="FtsK_dom"/>
</dbReference>
<evidence type="ECO:0000313" key="4">
    <source>
        <dbReference type="EMBL" id="MBB4137256.1"/>
    </source>
</evidence>
<keyword evidence="5" id="KW-1185">Reference proteome</keyword>
<dbReference type="SUPFAM" id="SSF52540">
    <property type="entry name" value="P-loop containing nucleoside triphosphate hydrolases"/>
    <property type="match status" value="1"/>
</dbReference>
<accession>A0A840F5T8</accession>
<feature type="binding site" evidence="1">
    <location>
        <begin position="325"/>
        <end position="332"/>
    </location>
    <ligand>
        <name>ATP</name>
        <dbReference type="ChEBI" id="CHEBI:30616"/>
    </ligand>
</feature>
<dbReference type="Gene3D" id="3.40.50.300">
    <property type="entry name" value="P-loop containing nucleotide triphosphate hydrolases"/>
    <property type="match status" value="1"/>
</dbReference>
<dbReference type="EMBL" id="JACIFP010000001">
    <property type="protein sequence ID" value="MBB4137256.1"/>
    <property type="molecule type" value="Genomic_DNA"/>
</dbReference>
<keyword evidence="1" id="KW-0067">ATP-binding</keyword>
<feature type="compositionally biased region" description="Basic and acidic residues" evidence="2">
    <location>
        <begin position="41"/>
        <end position="52"/>
    </location>
</feature>
<sequence length="658" mass="71168">MKGAPEAPRVSQAQLLEQRADELEALFHRLPQAGDAPAPESENRQPTRGKDHVVERWKRLLSDPDAARAAGLPAGSRVWLETPPGAMVVRAQVPRGHARNAVARALKTHVARMSWGEYKAAPCTLTGDSGEEQFYLIKRHSGGDLATPFRVASTTAAKFFAGEDRMRERVLHTAGLSVDRPVIRGGRHALDDTGKPMYKRIVPELMSADEWDRGVEFVLKMCPGQGITDFEKAAEKLSSMFRRPVTVEARDRDLVAIRLTTKAAPELPKSVLLKPSMLYRPATAEQAVKIAKRLVLPVGLTRAADGSIQRVDVTPALTPHGVVVGLSGQGKSRWIRTAASAWALQGGWLAICDPKGGELVDRWLPGCAHIATNTATISRTLHWARTEMQSRLAVQDVLKKRGVSPAPFQPILVLCDEFGQMLTELIGSTDAADQNAAKEIVRVVVKTMQVGRSVGIHLALISQNAKVESLPGTIAQSAGWRLIAGRPAEGTGDSGMVNRLFPSSMKTAAGELGDTIPGGQAGYALLDWNGGPVVAKTFYGYTPGEEPESAEFADLPAEVLQSWRDMRTALQSSPPVRRFGWRPGPDTPADWQALSLYAGKKGDGPTVKSLVPVWLDSVGPDGRPVPIPEHRVYDPLSDEYSSSGEPLDLDLHLSPTAL</sequence>
<evidence type="ECO:0000313" key="5">
    <source>
        <dbReference type="Proteomes" id="UP000551501"/>
    </source>
</evidence>
<evidence type="ECO:0000256" key="2">
    <source>
        <dbReference type="SAM" id="MobiDB-lite"/>
    </source>
</evidence>
<name>A0A840F5T8_9ACTN</name>
<feature type="compositionally biased region" description="Basic and acidic residues" evidence="2">
    <location>
        <begin position="18"/>
        <end position="27"/>
    </location>
</feature>
<dbReference type="GO" id="GO:0005524">
    <property type="term" value="F:ATP binding"/>
    <property type="evidence" value="ECO:0007669"/>
    <property type="project" value="UniProtKB-UniRule"/>
</dbReference>
<protein>
    <recommendedName>
        <fullName evidence="3">FtsK domain-containing protein</fullName>
    </recommendedName>
</protein>
<dbReference type="RefSeq" id="WP_183372134.1">
    <property type="nucleotide sequence ID" value="NZ_BAABHL010000126.1"/>
</dbReference>
<dbReference type="GO" id="GO:0003677">
    <property type="term" value="F:DNA binding"/>
    <property type="evidence" value="ECO:0007669"/>
    <property type="project" value="InterPro"/>
</dbReference>
<dbReference type="PROSITE" id="PS50901">
    <property type="entry name" value="FTSK"/>
    <property type="match status" value="1"/>
</dbReference>
<feature type="region of interest" description="Disordered" evidence="2">
    <location>
        <begin position="1"/>
        <end position="52"/>
    </location>
</feature>
<proteinExistence type="predicted"/>
<evidence type="ECO:0000259" key="3">
    <source>
        <dbReference type="PROSITE" id="PS50901"/>
    </source>
</evidence>
<organism evidence="4 5">
    <name type="scientific">Gordonia humi</name>
    <dbReference type="NCBI Taxonomy" id="686429"/>
    <lineage>
        <taxon>Bacteria</taxon>
        <taxon>Bacillati</taxon>
        <taxon>Actinomycetota</taxon>
        <taxon>Actinomycetes</taxon>
        <taxon>Mycobacteriales</taxon>
        <taxon>Gordoniaceae</taxon>
        <taxon>Gordonia</taxon>
    </lineage>
</organism>
<dbReference type="Proteomes" id="UP000551501">
    <property type="component" value="Unassembled WGS sequence"/>
</dbReference>
<gene>
    <name evidence="4" type="ORF">BKA16_003808</name>
</gene>
<dbReference type="InterPro" id="IPR027417">
    <property type="entry name" value="P-loop_NTPase"/>
</dbReference>
<feature type="domain" description="FtsK" evidence="3">
    <location>
        <begin position="305"/>
        <end position="493"/>
    </location>
</feature>
<reference evidence="4 5" key="1">
    <citation type="submission" date="2020-08" db="EMBL/GenBank/DDBJ databases">
        <title>Sequencing the genomes of 1000 actinobacteria strains.</title>
        <authorList>
            <person name="Klenk H.-P."/>
        </authorList>
    </citation>
    <scope>NUCLEOTIDE SEQUENCE [LARGE SCALE GENOMIC DNA]</scope>
    <source>
        <strain evidence="4 5">DSM 45298</strain>
    </source>
</reference>
<evidence type="ECO:0000256" key="1">
    <source>
        <dbReference type="PROSITE-ProRule" id="PRU00289"/>
    </source>
</evidence>
<keyword evidence="1" id="KW-0547">Nucleotide-binding</keyword>